<protein>
    <submittedName>
        <fullName evidence="1">Uncharacterized protein</fullName>
    </submittedName>
</protein>
<dbReference type="Proteomes" id="UP001288320">
    <property type="component" value="Unassembled WGS sequence"/>
</dbReference>
<evidence type="ECO:0000313" key="3">
    <source>
        <dbReference type="Proteomes" id="UP001284901"/>
    </source>
</evidence>
<comment type="caution">
    <text evidence="1">The sequence shown here is derived from an EMBL/GenBank/DDBJ whole genome shotgun (WGS) entry which is preliminary data.</text>
</comment>
<evidence type="ECO:0000313" key="2">
    <source>
        <dbReference type="EMBL" id="MDY5146100.1"/>
    </source>
</evidence>
<keyword evidence="3" id="KW-1185">Reference proteome</keyword>
<name>A0AAW9HBU0_9ACTO</name>
<sequence length="233" mass="26132">MNADDMWELGNRTENEVGAVLFNYLSLAISKADHATKDFPAEDYGWHRSMTVRAHLGLGLDQGGLPGGYIVGGNRSRMGQLIILNHEQNVRIRILKERWDYPGGIPIAGYNRARRDYYEVNSETLNRQLALPVVDPQAKDMEITSDTLNLIMGWNFKDPENMDQGFTARLVAPLEAGEYGKPVKSLFSIDIRPDTSIAYNDLVFAQGDSIPNWFNPVGWEEENEASDGRASLL</sequence>
<proteinExistence type="predicted"/>
<gene>
    <name evidence="1" type="ORF">R6G74_04385</name>
    <name evidence="2" type="ORF">R6P33_03535</name>
</gene>
<reference evidence="1 3" key="1">
    <citation type="submission" date="2023-10" db="EMBL/GenBank/DDBJ databases">
        <title>Whole Genome based description of the genera Actinobaculum and Actinotignum reveals a complex phylogenetic relationship within the species included in the genus Actinotignum.</title>
        <authorList>
            <person name="Jensen C.S."/>
            <person name="Dargis R."/>
            <person name="Kemp M."/>
            <person name="Christensen J.J."/>
        </authorList>
    </citation>
    <scope>NUCLEOTIDE SEQUENCE</scope>
    <source>
        <strain evidence="2 3">SLA_B089</strain>
        <strain evidence="1">SLA_B245</strain>
    </source>
</reference>
<organism evidence="1 4">
    <name type="scientific">Actinotignum timonense</name>
    <dbReference type="NCBI Taxonomy" id="1870995"/>
    <lineage>
        <taxon>Bacteria</taxon>
        <taxon>Bacillati</taxon>
        <taxon>Actinomycetota</taxon>
        <taxon>Actinomycetes</taxon>
        <taxon>Actinomycetales</taxon>
        <taxon>Actinomycetaceae</taxon>
        <taxon>Actinotignum</taxon>
    </lineage>
</organism>
<dbReference type="Proteomes" id="UP001284901">
    <property type="component" value="Unassembled WGS sequence"/>
</dbReference>
<accession>A0AAW9HBU0</accession>
<dbReference type="RefSeq" id="WP_087069759.1">
    <property type="nucleotide sequence ID" value="NZ_CAUPFC010000025.1"/>
</dbReference>
<evidence type="ECO:0000313" key="4">
    <source>
        <dbReference type="Proteomes" id="UP001288320"/>
    </source>
</evidence>
<dbReference type="AlphaFoldDB" id="A0AAW9HBU0"/>
<dbReference type="EMBL" id="JAWNFV010000007">
    <property type="protein sequence ID" value="MDY5140550.1"/>
    <property type="molecule type" value="Genomic_DNA"/>
</dbReference>
<evidence type="ECO:0000313" key="1">
    <source>
        <dbReference type="EMBL" id="MDY5140550.1"/>
    </source>
</evidence>
<dbReference type="EMBL" id="JAWNFY010000007">
    <property type="protein sequence ID" value="MDY5146100.1"/>
    <property type="molecule type" value="Genomic_DNA"/>
</dbReference>